<dbReference type="InParanoid" id="J9DH05"/>
<keyword evidence="2" id="KW-1185">Reference proteome</keyword>
<organism evidence="1 2">
    <name type="scientific">Edhazardia aedis (strain USNM 41457)</name>
    <name type="common">Microsporidian parasite</name>
    <dbReference type="NCBI Taxonomy" id="1003232"/>
    <lineage>
        <taxon>Eukaryota</taxon>
        <taxon>Fungi</taxon>
        <taxon>Fungi incertae sedis</taxon>
        <taxon>Microsporidia</taxon>
        <taxon>Edhazardia</taxon>
    </lineage>
</organism>
<comment type="caution">
    <text evidence="1">The sequence shown here is derived from an EMBL/GenBank/DDBJ whole genome shotgun (WGS) entry which is preliminary data.</text>
</comment>
<evidence type="ECO:0000313" key="2">
    <source>
        <dbReference type="Proteomes" id="UP000003163"/>
    </source>
</evidence>
<dbReference type="AlphaFoldDB" id="J9DH05"/>
<evidence type="ECO:0000313" key="1">
    <source>
        <dbReference type="EMBL" id="EJW01885.1"/>
    </source>
</evidence>
<name>J9DH05_EDHAE</name>
<dbReference type="VEuPathDB" id="MicrosporidiaDB:EDEG_03639"/>
<proteinExistence type="predicted"/>
<reference evidence="1 2" key="1">
    <citation type="submission" date="2011-08" db="EMBL/GenBank/DDBJ databases">
        <authorList>
            <person name="Liu Z.J."/>
            <person name="Shi F.L."/>
            <person name="Lu J.Q."/>
            <person name="Li M."/>
            <person name="Wang Z.L."/>
        </authorList>
    </citation>
    <scope>NUCLEOTIDE SEQUENCE [LARGE SCALE GENOMIC DNA]</scope>
    <source>
        <strain evidence="1 2">USNM 41457</strain>
    </source>
</reference>
<gene>
    <name evidence="1" type="ORF">EDEG_03639</name>
</gene>
<dbReference type="EMBL" id="AFBI03000105">
    <property type="protein sequence ID" value="EJW01885.1"/>
    <property type="molecule type" value="Genomic_DNA"/>
</dbReference>
<sequence length="113" mass="13761">MFYVAIDSQLINKLRVLRNLKIFMNLYLHLVLPHFPTDIFHRPKNSASFHNTHPCKPFMHIFQLTKKFGMMYYQVSTSITKIRTIQYTTFLLFFIVRQYLYNNAFPMRLFFLK</sequence>
<accession>J9DH05</accession>
<dbReference type="HOGENOM" id="CLU_2133485_0_0_1"/>
<dbReference type="Proteomes" id="UP000003163">
    <property type="component" value="Unassembled WGS sequence"/>
</dbReference>
<reference evidence="2" key="2">
    <citation type="submission" date="2015-07" db="EMBL/GenBank/DDBJ databases">
        <title>Contrasting host-pathogen interactions and genome evolution in two generalist and specialist microsporidian pathogens of mosquitoes.</title>
        <authorList>
            <consortium name="The Broad Institute Genomics Platform"/>
            <consortium name="The Broad Institute Genome Sequencing Center for Infectious Disease"/>
            <person name="Cuomo C.A."/>
            <person name="Sanscrainte N.D."/>
            <person name="Goldberg J.M."/>
            <person name="Heiman D."/>
            <person name="Young S."/>
            <person name="Zeng Q."/>
            <person name="Becnel J.J."/>
            <person name="Birren B.W."/>
        </authorList>
    </citation>
    <scope>NUCLEOTIDE SEQUENCE [LARGE SCALE GENOMIC DNA]</scope>
    <source>
        <strain evidence="2">USNM 41457</strain>
    </source>
</reference>
<protein>
    <submittedName>
        <fullName evidence="1">Uncharacterized protein</fullName>
    </submittedName>
</protein>